<dbReference type="KEGG" id="lack:FLP15_02000"/>
<dbReference type="Proteomes" id="UP000315128">
    <property type="component" value="Chromosome"/>
</dbReference>
<accession>A0A514Z6E6</accession>
<dbReference type="EMBL" id="CP041356">
    <property type="protein sequence ID" value="QDK70175.1"/>
    <property type="molecule type" value="Genomic_DNA"/>
</dbReference>
<keyword evidence="3" id="KW-1185">Reference proteome</keyword>
<feature type="coiled-coil region" evidence="1">
    <location>
        <begin position="12"/>
        <end position="46"/>
    </location>
</feature>
<name>A0A514Z6E6_9LACT</name>
<dbReference type="AlphaFoldDB" id="A0A514Z6E6"/>
<proteinExistence type="predicted"/>
<evidence type="ECO:0000313" key="2">
    <source>
        <dbReference type="EMBL" id="QDK70175.1"/>
    </source>
</evidence>
<reference evidence="2 3" key="1">
    <citation type="submission" date="2019-07" db="EMBL/GenBank/DDBJ databases">
        <title>Genome sequencing of KACC 19320.</title>
        <authorList>
            <person name="Heo J."/>
            <person name="Kim S.-J."/>
            <person name="Kim J.-S."/>
            <person name="Hong S.-B."/>
            <person name="Kwon S.-W."/>
        </authorList>
    </citation>
    <scope>NUCLEOTIDE SEQUENCE [LARGE SCALE GENOMIC DNA]</scope>
    <source>
        <strain evidence="2 3">KACC 19320</strain>
    </source>
</reference>
<keyword evidence="1" id="KW-0175">Coiled coil</keyword>
<dbReference type="RefSeq" id="WP_142765806.1">
    <property type="nucleotide sequence ID" value="NZ_CP041356.1"/>
</dbReference>
<evidence type="ECO:0000313" key="3">
    <source>
        <dbReference type="Proteomes" id="UP000315128"/>
    </source>
</evidence>
<evidence type="ECO:0000256" key="1">
    <source>
        <dbReference type="SAM" id="Coils"/>
    </source>
</evidence>
<protein>
    <submittedName>
        <fullName evidence="2">Uncharacterized protein</fullName>
    </submittedName>
</protein>
<sequence length="83" mass="9475">MGKIAKEEREVLARSVKNLSQCQRNLEELQLRIQDDNEISESFKNNVSTGLLIVHLVQVTILDEYAVDFPKLSAFLKDNSNNL</sequence>
<organism evidence="2 3">
    <name type="scientific">Lactococcus protaetiae</name>
    <dbReference type="NCBI Taxonomy" id="2592653"/>
    <lineage>
        <taxon>Bacteria</taxon>
        <taxon>Bacillati</taxon>
        <taxon>Bacillota</taxon>
        <taxon>Bacilli</taxon>
        <taxon>Lactobacillales</taxon>
        <taxon>Streptococcaceae</taxon>
        <taxon>Lactococcus</taxon>
    </lineage>
</organism>
<gene>
    <name evidence="2" type="ORF">FLP15_02000</name>
</gene>